<dbReference type="FunCoup" id="A2F3J7">
    <property type="interactions" value="270"/>
</dbReference>
<evidence type="ECO:0000256" key="4">
    <source>
        <dbReference type="PIRSR" id="PIRSR617867-1"/>
    </source>
</evidence>
<dbReference type="OrthoDB" id="3388at2759"/>
<dbReference type="VEuPathDB" id="TrichDB:TVAG_350160"/>
<feature type="active site" description="Proton donor" evidence="4">
    <location>
        <position position="116"/>
    </location>
</feature>
<comment type="similarity">
    <text evidence="1">Belongs to the low molecular weight phosphotyrosine protein phosphatase family.</text>
</comment>
<keyword evidence="2" id="KW-0378">Hydrolase</keyword>
<organism evidence="6 7">
    <name type="scientific">Trichomonas vaginalis (strain ATCC PRA-98 / G3)</name>
    <dbReference type="NCBI Taxonomy" id="412133"/>
    <lineage>
        <taxon>Eukaryota</taxon>
        <taxon>Metamonada</taxon>
        <taxon>Parabasalia</taxon>
        <taxon>Trichomonadida</taxon>
        <taxon>Trichomonadidae</taxon>
        <taxon>Trichomonas</taxon>
    </lineage>
</organism>
<sequence>MQNKSVLFVCTGNICRSPACEAICQKLTNGSVMVDSAAISSHHRNESPDERTQAICLKHNVDISQHRARQIRADDWLLFDFVVALDENIYKTLIQMKPINSKAQVLLYAPPHGIHDPYFGGRTGFSKMYQDIVSTMPEFLKQNNIYSMQNSSISL</sequence>
<dbReference type="FunFam" id="3.40.50.2300:FF:000409">
    <property type="entry name" value="Low molecular weight phosphotyrosine protein phosphatase, putative"/>
    <property type="match status" value="1"/>
</dbReference>
<feature type="active site" evidence="4">
    <location>
        <position position="16"/>
    </location>
</feature>
<evidence type="ECO:0000313" key="7">
    <source>
        <dbReference type="Proteomes" id="UP000001542"/>
    </source>
</evidence>
<keyword evidence="7" id="KW-1185">Reference proteome</keyword>
<reference evidence="6" key="2">
    <citation type="journal article" date="2007" name="Science">
        <title>Draft genome sequence of the sexually transmitted pathogen Trichomonas vaginalis.</title>
        <authorList>
            <person name="Carlton J.M."/>
            <person name="Hirt R.P."/>
            <person name="Silva J.C."/>
            <person name="Delcher A.L."/>
            <person name="Schatz M."/>
            <person name="Zhao Q."/>
            <person name="Wortman J.R."/>
            <person name="Bidwell S.L."/>
            <person name="Alsmark U.C.M."/>
            <person name="Besteiro S."/>
            <person name="Sicheritz-Ponten T."/>
            <person name="Noel C.J."/>
            <person name="Dacks J.B."/>
            <person name="Foster P.G."/>
            <person name="Simillion C."/>
            <person name="Van de Peer Y."/>
            <person name="Miranda-Saavedra D."/>
            <person name="Barton G.J."/>
            <person name="Westrop G.D."/>
            <person name="Mueller S."/>
            <person name="Dessi D."/>
            <person name="Fiori P.L."/>
            <person name="Ren Q."/>
            <person name="Paulsen I."/>
            <person name="Zhang H."/>
            <person name="Bastida-Corcuera F.D."/>
            <person name="Simoes-Barbosa A."/>
            <person name="Brown M.T."/>
            <person name="Hayes R.D."/>
            <person name="Mukherjee M."/>
            <person name="Okumura C.Y."/>
            <person name="Schneider R."/>
            <person name="Smith A.J."/>
            <person name="Vanacova S."/>
            <person name="Villalvazo M."/>
            <person name="Haas B.J."/>
            <person name="Pertea M."/>
            <person name="Feldblyum T.V."/>
            <person name="Utterback T.R."/>
            <person name="Shu C.L."/>
            <person name="Osoegawa K."/>
            <person name="de Jong P.J."/>
            <person name="Hrdy I."/>
            <person name="Horvathova L."/>
            <person name="Zubacova Z."/>
            <person name="Dolezal P."/>
            <person name="Malik S.B."/>
            <person name="Logsdon J.M. Jr."/>
            <person name="Henze K."/>
            <person name="Gupta A."/>
            <person name="Wang C.C."/>
            <person name="Dunne R.L."/>
            <person name="Upcroft J.A."/>
            <person name="Upcroft P."/>
            <person name="White O."/>
            <person name="Salzberg S.L."/>
            <person name="Tang P."/>
            <person name="Chiu C.-H."/>
            <person name="Lee Y.-S."/>
            <person name="Embley T.M."/>
            <person name="Coombs G.H."/>
            <person name="Mottram J.C."/>
            <person name="Tachezy J."/>
            <person name="Fraser-Liggett C.M."/>
            <person name="Johnson P.J."/>
        </authorList>
    </citation>
    <scope>NUCLEOTIDE SEQUENCE [LARGE SCALE GENOMIC DNA]</scope>
    <source>
        <strain evidence="6">G3</strain>
    </source>
</reference>
<dbReference type="PRINTS" id="PR00719">
    <property type="entry name" value="LMWPTPASE"/>
</dbReference>
<dbReference type="PANTHER" id="PTHR11717">
    <property type="entry name" value="LOW MOLECULAR WEIGHT PROTEIN TYROSINE PHOSPHATASE"/>
    <property type="match status" value="1"/>
</dbReference>
<gene>
    <name evidence="6" type="ORF">TVAG_350160</name>
</gene>
<dbReference type="OMA" id="QGEWHVE"/>
<keyword evidence="3" id="KW-0904">Protein phosphatase</keyword>
<dbReference type="Proteomes" id="UP000001542">
    <property type="component" value="Unassembled WGS sequence"/>
</dbReference>
<dbReference type="eggNOG" id="KOG3217">
    <property type="taxonomic scope" value="Eukaryota"/>
</dbReference>
<dbReference type="STRING" id="5722.A2F3J7"/>
<feature type="active site" description="Nucleophile" evidence="4">
    <location>
        <position position="10"/>
    </location>
</feature>
<name>A2F3J7_TRIV3</name>
<accession>A2F3J7</accession>
<dbReference type="Gene3D" id="3.40.50.2300">
    <property type="match status" value="1"/>
</dbReference>
<dbReference type="InterPro" id="IPR023485">
    <property type="entry name" value="Ptyr_pPase"/>
</dbReference>
<dbReference type="InterPro" id="IPR036196">
    <property type="entry name" value="Ptyr_pPase_sf"/>
</dbReference>
<evidence type="ECO:0000313" key="6">
    <source>
        <dbReference type="EMBL" id="EAY00520.1"/>
    </source>
</evidence>
<dbReference type="InterPro" id="IPR017867">
    <property type="entry name" value="Tyr_phospatase_low_mol_wt"/>
</dbReference>
<feature type="domain" description="Phosphotyrosine protein phosphatase I" evidence="5">
    <location>
        <begin position="4"/>
        <end position="142"/>
    </location>
</feature>
<dbReference type="InterPro" id="IPR050438">
    <property type="entry name" value="LMW_PTPase"/>
</dbReference>
<protein>
    <submittedName>
        <fullName evidence="6">Low molecular weight phosphotyrosine protein phosphatase, putative</fullName>
    </submittedName>
</protein>
<evidence type="ECO:0000256" key="2">
    <source>
        <dbReference type="ARBA" id="ARBA00022801"/>
    </source>
</evidence>
<dbReference type="Pfam" id="PF01451">
    <property type="entry name" value="LMWPc"/>
    <property type="match status" value="1"/>
</dbReference>
<dbReference type="GO" id="GO:0004725">
    <property type="term" value="F:protein tyrosine phosphatase activity"/>
    <property type="evidence" value="ECO:0000318"/>
    <property type="project" value="GO_Central"/>
</dbReference>
<evidence type="ECO:0000259" key="5">
    <source>
        <dbReference type="SMART" id="SM00226"/>
    </source>
</evidence>
<dbReference type="KEGG" id="tva:4758341"/>
<dbReference type="InParanoid" id="A2F3J7"/>
<dbReference type="SMART" id="SM00226">
    <property type="entry name" value="LMWPc"/>
    <property type="match status" value="1"/>
</dbReference>
<dbReference type="SUPFAM" id="SSF52788">
    <property type="entry name" value="Phosphotyrosine protein phosphatases I"/>
    <property type="match status" value="1"/>
</dbReference>
<reference evidence="6" key="1">
    <citation type="submission" date="2006-10" db="EMBL/GenBank/DDBJ databases">
        <authorList>
            <person name="Amadeo P."/>
            <person name="Zhao Q."/>
            <person name="Wortman J."/>
            <person name="Fraser-Liggett C."/>
            <person name="Carlton J."/>
        </authorList>
    </citation>
    <scope>NUCLEOTIDE SEQUENCE</scope>
    <source>
        <strain evidence="6">G3</strain>
    </source>
</reference>
<dbReference type="VEuPathDB" id="TrichDB:TVAGG3_0194200"/>
<dbReference type="RefSeq" id="XP_001313449.1">
    <property type="nucleotide sequence ID" value="XM_001313448.1"/>
</dbReference>
<evidence type="ECO:0000256" key="1">
    <source>
        <dbReference type="ARBA" id="ARBA00011063"/>
    </source>
</evidence>
<dbReference type="PANTHER" id="PTHR11717:SF7">
    <property type="entry name" value="LOW MOLECULAR WEIGHT PHOSPHOTYROSINE PROTEIN PHOSPHATASE"/>
    <property type="match status" value="1"/>
</dbReference>
<dbReference type="AlphaFoldDB" id="A2F3J7"/>
<dbReference type="CDD" id="cd16343">
    <property type="entry name" value="LMWPTP"/>
    <property type="match status" value="1"/>
</dbReference>
<dbReference type="EMBL" id="DS113598">
    <property type="protein sequence ID" value="EAY00520.1"/>
    <property type="molecule type" value="Genomic_DNA"/>
</dbReference>
<evidence type="ECO:0000256" key="3">
    <source>
        <dbReference type="ARBA" id="ARBA00022912"/>
    </source>
</evidence>
<dbReference type="SMR" id="A2F3J7"/>
<proteinExistence type="inferred from homology"/>